<protein>
    <submittedName>
        <fullName evidence="1">Uncharacterized protein</fullName>
    </submittedName>
</protein>
<accession>G8ZIY9</accession>
<organism evidence="1 2">
    <name type="scientific">Pyrococcus abyssi (strain GE5 / Orsay)</name>
    <dbReference type="NCBI Taxonomy" id="272844"/>
    <lineage>
        <taxon>Archaea</taxon>
        <taxon>Methanobacteriati</taxon>
        <taxon>Methanobacteriota</taxon>
        <taxon>Thermococci</taxon>
        <taxon>Thermococcales</taxon>
        <taxon>Thermococcaceae</taxon>
        <taxon>Pyrococcus</taxon>
    </lineage>
</organism>
<dbReference type="RefSeq" id="WP_048147085.1">
    <property type="nucleotide sequence ID" value="NC_000868.1"/>
</dbReference>
<dbReference type="EMBL" id="HE613800">
    <property type="protein sequence ID" value="CCE71022.1"/>
    <property type="molecule type" value="Genomic_DNA"/>
</dbReference>
<comment type="miscellaneous">
    <text evidence="1">The sequence shown here is derived from an EMBL/GenBank/DDBJ third party annotation (TPA) entry.</text>
</comment>
<dbReference type="AlphaFoldDB" id="G8ZIY9"/>
<evidence type="ECO:0000313" key="1">
    <source>
        <dbReference type="EMBL" id="CCE71022.1"/>
    </source>
</evidence>
<sequence>MRFSPERTAENLRVNLESIQDGRFNVVPELMEKELELVLTRPPESEFREFMRDFLEVLAEIDLDRILRK</sequence>
<proteinExistence type="predicted"/>
<evidence type="ECO:0000313" key="2">
    <source>
        <dbReference type="Proteomes" id="UP000009139"/>
    </source>
</evidence>
<dbReference type="Proteomes" id="UP000009139">
    <property type="component" value="Chromosome"/>
</dbReference>
<name>G8ZIY9_PYRAB</name>
<reference evidence="1 2" key="1">
    <citation type="journal article" date="2012" name="Curr. Microbiol.">
        <title>Re-annotation of two hyperthermophilic archaea Pyrococcus abyssi GE5 and Pyrococcus furiosus DSM 3638.</title>
        <authorList>
            <person name="Gao J."/>
            <person name="Wang J."/>
        </authorList>
    </citation>
    <scope>GENOME REANNOTATION</scope>
    <source>
        <strain evidence="2">GE5 / Orsay</strain>
    </source>
</reference>
<gene>
    <name evidence="1" type="ordered locus">PAB1033.1n</name>
</gene>